<dbReference type="Pfam" id="PF00078">
    <property type="entry name" value="RVT_1"/>
    <property type="match status" value="1"/>
</dbReference>
<feature type="compositionally biased region" description="Acidic residues" evidence="1">
    <location>
        <begin position="698"/>
        <end position="710"/>
    </location>
</feature>
<feature type="compositionally biased region" description="Low complexity" evidence="1">
    <location>
        <begin position="688"/>
        <end position="697"/>
    </location>
</feature>
<dbReference type="Gene3D" id="4.10.60.10">
    <property type="entry name" value="Zinc finger, CCHC-type"/>
    <property type="match status" value="1"/>
</dbReference>
<dbReference type="InterPro" id="IPR001878">
    <property type="entry name" value="Znf_CCHC"/>
</dbReference>
<dbReference type="SMART" id="SM00343">
    <property type="entry name" value="ZnF_C2HC"/>
    <property type="match status" value="2"/>
</dbReference>
<feature type="compositionally biased region" description="Polar residues" evidence="1">
    <location>
        <begin position="668"/>
        <end position="687"/>
    </location>
</feature>
<dbReference type="GO" id="GO:0003676">
    <property type="term" value="F:nucleic acid binding"/>
    <property type="evidence" value="ECO:0007669"/>
    <property type="project" value="InterPro"/>
</dbReference>
<name>A0A9W3CGR2_RAPSA</name>
<evidence type="ECO:0000256" key="1">
    <source>
        <dbReference type="SAM" id="MobiDB-lite"/>
    </source>
</evidence>
<dbReference type="Pfam" id="PF03372">
    <property type="entry name" value="Exo_endo_phos"/>
    <property type="match status" value="1"/>
</dbReference>
<dbReference type="SUPFAM" id="SSF57756">
    <property type="entry name" value="Retrovirus zinc finger-like domains"/>
    <property type="match status" value="1"/>
</dbReference>
<reference evidence="3" key="1">
    <citation type="journal article" date="2019" name="Database">
        <title>The radish genome database (RadishGD): an integrated information resource for radish genomics.</title>
        <authorList>
            <person name="Yu H.J."/>
            <person name="Baek S."/>
            <person name="Lee Y.J."/>
            <person name="Cho A."/>
            <person name="Mun J.H."/>
        </authorList>
    </citation>
    <scope>NUCLEOTIDE SEQUENCE [LARGE SCALE GENOMIC DNA]</scope>
    <source>
        <strain evidence="3">cv. WK10039</strain>
    </source>
</reference>
<reference evidence="4" key="2">
    <citation type="submission" date="2025-08" db="UniProtKB">
        <authorList>
            <consortium name="RefSeq"/>
        </authorList>
    </citation>
    <scope>IDENTIFICATION</scope>
    <source>
        <tissue evidence="4">Leaf</tissue>
    </source>
</reference>
<evidence type="ECO:0000313" key="3">
    <source>
        <dbReference type="Proteomes" id="UP000504610"/>
    </source>
</evidence>
<dbReference type="OrthoDB" id="1609566at2759"/>
<gene>
    <name evidence="4" type="primary">LOC130500018</name>
</gene>
<dbReference type="InterPro" id="IPR036691">
    <property type="entry name" value="Endo/exonu/phosph_ase_sf"/>
</dbReference>
<dbReference type="InterPro" id="IPR000477">
    <property type="entry name" value="RT_dom"/>
</dbReference>
<feature type="compositionally biased region" description="Polar residues" evidence="1">
    <location>
        <begin position="1"/>
        <end position="17"/>
    </location>
</feature>
<sequence length="1917" mass="214070">MANTPSISHKTLVSSKETPSSTTNQVSTNSVLASCGIRKSLSSSNLLTNRFSSLSSDDEDESLVSDEEVDPKENLSPAGKVFLRGRPVKPSTKAKEMQSHYVARGRGNGNRDQATVPQISAAHRRLIRRRVLAELSSPSPPREMGKKKAKKPSPSKPPKSSSASPPSKNSSSPSTAHPVQDEIADLPSPASVEVSDALQCCKAVEVAQPTRDIADPRPALTESASEKTVIVANPTDPSTVEANCKTSVTESSPVAQAESSSVPLQAQPEALQALAVAGASETVADAVAKETPLSSQNADTKVPSPVINEEMMTSNTTGVSLDSTVEADPKNTPAITQETTNTSWCDRTKGVKQLSKKGEAFTLPSGEACIKIPNSVIEKNRKSWEPFVLGQFYSDPPSQGTLHNIVNGIWSKNYRDISVSKMEGFSFLFRIPNAATRSRVIKQKLWQIEGQTMFVDKWEPGVVPTKPELTSAPIWLELRNVPFQFFNEDGLERIASLVGHPKFLHPATANKTNLEVAKVFTIIDPRKPLPEAVNVQFDSGVISRVLVSSPWMPPVCEFCKEIGHSTRRCPTAPKPCSFCSASDHVVAKCPKAPKKEVRGRKTRRSRSRAKQQWMAVDNSVPPTNQTVMQVPLTMTDNASPPLALADPSLVVTVERSKLGTVKDKMRGESSTSATRRQLPRSASGTERSSQSDMQADSSDVESSDSELEEGEFSKHEPDFELLTHRSGLRKWSRKHSPIFGALLETHVKPLKKNKFISEIFPGWASDDNYGFSLLGKIWIVWHPSLLVTTISKSLQMITVEVTWPSVQSKIVISSIYASNDVDERRSLWAEIVSLVSSHQLDSKPWLILGDFNQIRDQIEHSKPPSLNMDNRIREFNQCLSTANVDDLNYRGNTFTWWNKNKKNPIAKKLDRVLVNDEWYFQFPSSVAFFGSPEFSDHAVASISLDPSTIRTKKPFRFYNFITLSPDFIPMICNCWFSFNVTGSAMFRVARKLKLLKKCIKDFSRENYSGIEKRTAQALVSLVDAQNSVLANPTEDNATMEIQAMREWEELSNAETSFYFQRSRINWLAYGDGSSRLFHRYAASRVAINHIHFLITATGERIESVPEIQENCVQYFSELLGGHVSPPMFVQSDLDMLFNFKCSEEQAAKFEMRFSAAEVKEAFFTLPRNKTGGPDGYSAEFFIASWAVVGTEVTEAIQEFFSSGFILKQWNAANLVLIPKIPNAAHPSQFRPISCLNTVYKVIAKLLASRLKEILPLMISNSQSAFLPGRLLAENVLLATDLVNGYHTQNVSSRGMLKVDLRKAFDSVRWDFILASLRAIAIPESYISLISQCITTASFSVSVNGATGGFFRSSRGIRQGDPLSPYLFVLAMECLSRLLRSRYEEGNIGYHPRTEELKISHLMFADDVMVFFDGSSNSLHGISECLDDFASWSGLQMNANKTELFITGLDHSESMAIAAYGFPTGALPIRYLGLPLMSRKLKISEYAPLLIKITRSFQAWAVKLLSFAGRLQLLKTVIFGLINFWVSAFMLPKGCIAQIESLCTRFLWSGNIDKKGLSKVAWTTVCLPKQEGGLGIRRISAWNQVLGLRFIWLLLSNSTSLWTEWHRSILNGRSFWSIEPTQSDSWAWKRILKLRPIALQFCNMAIGNGASTSFWLDVWTPFGQLINFIGPGGPRALRIRKEALVADAISASNWALPNPRSEQEVTLHSYLTTISLPLPIDVSDVFEWRAADFPLNEFNSRATWEVLRPRQPIQDWHDVVWFKGALPKHAFTMWVANYDRLPTRARLASWNLLVPATCPLCASHAETRDHLFLSCRYANDIWSYVFARCNPPPRRFTEWSELLSWIRATHSRRLQLLRKLASQAGIFHIWKQRNNLIHNNDALPASTVFRSIDKEMKNIISSRRSQKVFSSLMVLAVV</sequence>
<dbReference type="KEGG" id="rsz:130500018"/>
<feature type="domain" description="Reverse transcriptase" evidence="2">
    <location>
        <begin position="1198"/>
        <end position="1475"/>
    </location>
</feature>
<dbReference type="PANTHER" id="PTHR33116:SF80">
    <property type="entry name" value="REVERSE TRANSCRIPTASE ZINC-BINDING DOMAIN-CONTAINING PROTEIN"/>
    <property type="match status" value="1"/>
</dbReference>
<dbReference type="InterPro" id="IPR025558">
    <property type="entry name" value="DUF4283"/>
</dbReference>
<dbReference type="PANTHER" id="PTHR33116">
    <property type="entry name" value="REVERSE TRANSCRIPTASE ZINC-BINDING DOMAIN-CONTAINING PROTEIN-RELATED-RELATED"/>
    <property type="match status" value="1"/>
</dbReference>
<accession>A0A9W3CGR2</accession>
<dbReference type="CDD" id="cd01650">
    <property type="entry name" value="RT_nLTR_like"/>
    <property type="match status" value="1"/>
</dbReference>
<feature type="compositionally biased region" description="Low complexity" evidence="1">
    <location>
        <begin position="158"/>
        <end position="174"/>
    </location>
</feature>
<proteinExistence type="predicted"/>
<dbReference type="Pfam" id="PF13966">
    <property type="entry name" value="zf-RVT"/>
    <property type="match status" value="1"/>
</dbReference>
<dbReference type="Gene3D" id="3.60.10.10">
    <property type="entry name" value="Endonuclease/exonuclease/phosphatase"/>
    <property type="match status" value="1"/>
</dbReference>
<feature type="region of interest" description="Disordered" evidence="1">
    <location>
        <begin position="660"/>
        <end position="716"/>
    </location>
</feature>
<dbReference type="InterPro" id="IPR036875">
    <property type="entry name" value="Znf_CCHC_sf"/>
</dbReference>
<feature type="region of interest" description="Disordered" evidence="1">
    <location>
        <begin position="1"/>
        <end position="30"/>
    </location>
</feature>
<dbReference type="GO" id="GO:0003824">
    <property type="term" value="F:catalytic activity"/>
    <property type="evidence" value="ECO:0007669"/>
    <property type="project" value="InterPro"/>
</dbReference>
<feature type="region of interest" description="Disordered" evidence="1">
    <location>
        <begin position="592"/>
        <end position="614"/>
    </location>
</feature>
<protein>
    <submittedName>
        <fullName evidence="4">Uncharacterized protein LOC130500018</fullName>
    </submittedName>
</protein>
<organism evidence="3 4">
    <name type="scientific">Raphanus sativus</name>
    <name type="common">Radish</name>
    <name type="synonym">Raphanus raphanistrum var. sativus</name>
    <dbReference type="NCBI Taxonomy" id="3726"/>
    <lineage>
        <taxon>Eukaryota</taxon>
        <taxon>Viridiplantae</taxon>
        <taxon>Streptophyta</taxon>
        <taxon>Embryophyta</taxon>
        <taxon>Tracheophyta</taxon>
        <taxon>Spermatophyta</taxon>
        <taxon>Magnoliopsida</taxon>
        <taxon>eudicotyledons</taxon>
        <taxon>Gunneridae</taxon>
        <taxon>Pentapetalae</taxon>
        <taxon>rosids</taxon>
        <taxon>malvids</taxon>
        <taxon>Brassicales</taxon>
        <taxon>Brassicaceae</taxon>
        <taxon>Brassiceae</taxon>
        <taxon>Raphanus</taxon>
    </lineage>
</organism>
<feature type="region of interest" description="Disordered" evidence="1">
    <location>
        <begin position="320"/>
        <end position="339"/>
    </location>
</feature>
<feature type="region of interest" description="Disordered" evidence="1">
    <location>
        <begin position="132"/>
        <end position="182"/>
    </location>
</feature>
<keyword evidence="3" id="KW-1185">Reference proteome</keyword>
<dbReference type="GO" id="GO:0008270">
    <property type="term" value="F:zinc ion binding"/>
    <property type="evidence" value="ECO:0007669"/>
    <property type="project" value="InterPro"/>
</dbReference>
<dbReference type="Proteomes" id="UP000504610">
    <property type="component" value="Chromosome 9"/>
</dbReference>
<feature type="compositionally biased region" description="Low complexity" evidence="1">
    <location>
        <begin position="18"/>
        <end position="30"/>
    </location>
</feature>
<evidence type="ECO:0000313" key="4">
    <source>
        <dbReference type="RefSeq" id="XP_056850685.1"/>
    </source>
</evidence>
<feature type="compositionally biased region" description="Basic residues" evidence="1">
    <location>
        <begin position="597"/>
        <end position="609"/>
    </location>
</feature>
<dbReference type="Pfam" id="PF14111">
    <property type="entry name" value="DUF4283"/>
    <property type="match status" value="1"/>
</dbReference>
<dbReference type="RefSeq" id="XP_056850685.1">
    <property type="nucleotide sequence ID" value="XM_056994705.1"/>
</dbReference>
<dbReference type="GeneID" id="130500018"/>
<dbReference type="SUPFAM" id="SSF56672">
    <property type="entry name" value="DNA/RNA polymerases"/>
    <property type="match status" value="1"/>
</dbReference>
<feature type="compositionally biased region" description="Acidic residues" evidence="1">
    <location>
        <begin position="56"/>
        <end position="70"/>
    </location>
</feature>
<dbReference type="PROSITE" id="PS50878">
    <property type="entry name" value="RT_POL"/>
    <property type="match status" value="1"/>
</dbReference>
<dbReference type="SUPFAM" id="SSF56219">
    <property type="entry name" value="DNase I-like"/>
    <property type="match status" value="1"/>
</dbReference>
<dbReference type="InterPro" id="IPR026960">
    <property type="entry name" value="RVT-Znf"/>
</dbReference>
<dbReference type="InterPro" id="IPR005135">
    <property type="entry name" value="Endo/exonuclease/phosphatase"/>
</dbReference>
<feature type="region of interest" description="Disordered" evidence="1">
    <location>
        <begin position="46"/>
        <end position="116"/>
    </location>
</feature>
<evidence type="ECO:0000259" key="2">
    <source>
        <dbReference type="PROSITE" id="PS50878"/>
    </source>
</evidence>
<dbReference type="InterPro" id="IPR043502">
    <property type="entry name" value="DNA/RNA_pol_sf"/>
</dbReference>